<dbReference type="Pfam" id="PF18998">
    <property type="entry name" value="Flg_new_2"/>
    <property type="match status" value="2"/>
</dbReference>
<dbReference type="AlphaFoldDB" id="A0A9D2LI42"/>
<accession>A0A9D2LI42</accession>
<feature type="domain" description="SLH" evidence="4">
    <location>
        <begin position="1007"/>
        <end position="1070"/>
    </location>
</feature>
<protein>
    <submittedName>
        <fullName evidence="5">S-layer homology domain-containing protein</fullName>
    </submittedName>
</protein>
<keyword evidence="3" id="KW-0732">Signal</keyword>
<dbReference type="InterPro" id="IPR042229">
    <property type="entry name" value="Listeria/Bacterioides_rpt_sf"/>
</dbReference>
<dbReference type="InterPro" id="IPR001119">
    <property type="entry name" value="SLH_dom"/>
</dbReference>
<comment type="caution">
    <text evidence="5">The sequence shown here is derived from an EMBL/GenBank/DDBJ whole genome shotgun (WGS) entry which is preliminary data.</text>
</comment>
<feature type="domain" description="SLH" evidence="4">
    <location>
        <begin position="1115"/>
        <end position="1171"/>
    </location>
</feature>
<dbReference type="Pfam" id="PF00395">
    <property type="entry name" value="SLH"/>
    <property type="match status" value="2"/>
</dbReference>
<dbReference type="InterPro" id="IPR011050">
    <property type="entry name" value="Pectin_lyase_fold/virulence"/>
</dbReference>
<reference evidence="5" key="2">
    <citation type="submission" date="2021-04" db="EMBL/GenBank/DDBJ databases">
        <authorList>
            <person name="Gilroy R."/>
        </authorList>
    </citation>
    <scope>NUCLEOTIDE SEQUENCE</scope>
    <source>
        <strain evidence="5">ChiBcec18-1249</strain>
    </source>
</reference>
<feature type="region of interest" description="Disordered" evidence="2">
    <location>
        <begin position="769"/>
        <end position="788"/>
    </location>
</feature>
<proteinExistence type="predicted"/>
<evidence type="ECO:0000256" key="3">
    <source>
        <dbReference type="SAM" id="SignalP"/>
    </source>
</evidence>
<dbReference type="SUPFAM" id="SSF51126">
    <property type="entry name" value="Pectin lyase-like"/>
    <property type="match status" value="1"/>
</dbReference>
<feature type="region of interest" description="Disordered" evidence="2">
    <location>
        <begin position="912"/>
        <end position="964"/>
    </location>
</feature>
<evidence type="ECO:0000256" key="2">
    <source>
        <dbReference type="SAM" id="MobiDB-lite"/>
    </source>
</evidence>
<reference evidence="5" key="1">
    <citation type="journal article" date="2021" name="PeerJ">
        <title>Extensive microbial diversity within the chicken gut microbiome revealed by metagenomics and culture.</title>
        <authorList>
            <person name="Gilroy R."/>
            <person name="Ravi A."/>
            <person name="Getino M."/>
            <person name="Pursley I."/>
            <person name="Horton D.L."/>
            <person name="Alikhan N.F."/>
            <person name="Baker D."/>
            <person name="Gharbi K."/>
            <person name="Hall N."/>
            <person name="Watson M."/>
            <person name="Adriaenssens E.M."/>
            <person name="Foster-Nyarko E."/>
            <person name="Jarju S."/>
            <person name="Secka A."/>
            <person name="Antonio M."/>
            <person name="Oren A."/>
            <person name="Chaudhuri R.R."/>
            <person name="La Ragione R."/>
            <person name="Hildebrand F."/>
            <person name="Pallen M.J."/>
        </authorList>
    </citation>
    <scope>NUCLEOTIDE SEQUENCE</scope>
    <source>
        <strain evidence="5">ChiBcec18-1249</strain>
    </source>
</reference>
<gene>
    <name evidence="5" type="ORF">H9787_05215</name>
</gene>
<evidence type="ECO:0000313" key="6">
    <source>
        <dbReference type="Proteomes" id="UP000823824"/>
    </source>
</evidence>
<dbReference type="GO" id="GO:0030313">
    <property type="term" value="C:cell envelope"/>
    <property type="evidence" value="ECO:0007669"/>
    <property type="project" value="UniProtKB-SubCell"/>
</dbReference>
<dbReference type="Gene3D" id="2.60.40.4270">
    <property type="entry name" value="Listeria-Bacteroides repeat domain"/>
    <property type="match status" value="1"/>
</dbReference>
<dbReference type="InterPro" id="IPR044060">
    <property type="entry name" value="Bacterial_rp_domain"/>
</dbReference>
<organism evidence="5 6">
    <name type="scientific">Candidatus Oscillibacter excrementigallinarum</name>
    <dbReference type="NCBI Taxonomy" id="2838716"/>
    <lineage>
        <taxon>Bacteria</taxon>
        <taxon>Bacillati</taxon>
        <taxon>Bacillota</taxon>
        <taxon>Clostridia</taxon>
        <taxon>Eubacteriales</taxon>
        <taxon>Oscillospiraceae</taxon>
        <taxon>Oscillibacter</taxon>
    </lineage>
</organism>
<feature type="chain" id="PRO_5038691057" evidence="3">
    <location>
        <begin position="26"/>
        <end position="1171"/>
    </location>
</feature>
<keyword evidence="1" id="KW-0677">Repeat</keyword>
<evidence type="ECO:0000259" key="4">
    <source>
        <dbReference type="PROSITE" id="PS51272"/>
    </source>
</evidence>
<evidence type="ECO:0000256" key="1">
    <source>
        <dbReference type="ARBA" id="ARBA00022737"/>
    </source>
</evidence>
<feature type="compositionally biased region" description="Low complexity" evidence="2">
    <location>
        <begin position="912"/>
        <end position="930"/>
    </location>
</feature>
<dbReference type="PROSITE" id="PS51272">
    <property type="entry name" value="SLH"/>
    <property type="match status" value="2"/>
</dbReference>
<evidence type="ECO:0000313" key="5">
    <source>
        <dbReference type="EMBL" id="HJB13093.1"/>
    </source>
</evidence>
<name>A0A9D2LI42_9FIRM</name>
<dbReference type="Proteomes" id="UP000823824">
    <property type="component" value="Unassembled WGS sequence"/>
</dbReference>
<feature type="signal peptide" evidence="3">
    <location>
        <begin position="1"/>
        <end position="25"/>
    </location>
</feature>
<dbReference type="EMBL" id="DWZJ01000042">
    <property type="protein sequence ID" value="HJB13093.1"/>
    <property type="molecule type" value="Genomic_DNA"/>
</dbReference>
<sequence>MKRRFLSTLMALCLALSLLPTAAFAAGGDEAPVEEMPVEVQPMEEPLVEETAGPTASGNYFFANGTPITITATAPGDGEKVSFDGFSATGESAYISWDDNGTTKYVGVNGTSAYVFGGSDGREEAVTVPSTSINMTGGTIYRLFGGNYGEEGADTDSCSEVTGDVNISLSGDAVVKDLLHGAGARNTCVSGTVTMTFNSVDLSNASNKLYVNGGSWGNGNEGTRDIEGGSMDTDAVANKVIIKANDSKFYLLSAGGSGSTKVKDAEVTLTDCEVNVLYLGGINGEVVDSSITATGCLIESFSATNRGFVGEGHVDLNGCTVNKLNTGAANGCFTSDSGGTDGSGVTGSCVWDLDESTEVTDAQLTPLVIKNSGSYTNTYENLTVQKAGDPLKLEITSFVADEKNESETQNAFTVPEGSTLTLNGVIASVTKGSTFTNAGTIDMDISSSLTANEGSTFAQIGTVTGAGKENIFGDGVKTDYVARVGSTGYGTLQEAINNASSGATVTLLAGVAESVTIPETTTITLDLNGKKLVNNAEAQNSSTAENIRKHTITNHGKLTVIDTAGGIVDNVSHGRGALVNYGTATLKAGKFTRSAEKGSSPSVNGGNSWYVIDNHGTMTIDGATVTSDGKYSSLIRNIREKEDETGDLTVSRGNLSNGFIALKNDSGGTMKITGGTITSEDQAVQNWSEATISGGELTGKVYSWSAGEAPKNDTGNLTISGNAKINGEVAAIQYQYTDKKGQTFTPNKAATVTIQGGIVLGKVTTDARGFDEDDRPSPEAEVTVSNGQFKEPVNEKYLDKSLNAELKSAGNTEAPYSYYDTVEDALKAAKPGDNVTDLKATEENQVTLTLKYNDGVTADSKYTVTSGRKVTLPTPTRNGYDFRYWSNGSATYSGGATYTVIGSTTLTAQWSAKSQSGSSSSGGSTTYSPTLDVSDGGTIRVSPRTPEAGDKVTITPDPDSGYEVDQVTVTDRDGDEIRVTANRDGTYTFTQPRGRVTIEVTFVRETGETTFSDVSETYWAYDEIEWAYDNGYVNGTSASTFAPGASISRQQIWMILARLSGGSPADMAAAREWAMANDISDGTNPGNAVTRQQLAALLFRFAQANGYDSGDRAALTGFPDAGSVASYAVEALQWATASGVINGTSQGALNPAGTATRAQFAVMLYRFWNGL</sequence>